<dbReference type="Pfam" id="PF01565">
    <property type="entry name" value="FAD_binding_4"/>
    <property type="match status" value="1"/>
</dbReference>
<dbReference type="PANTHER" id="PTHR42934">
    <property type="entry name" value="GLYCOLATE OXIDASE SUBUNIT GLCD"/>
    <property type="match status" value="1"/>
</dbReference>
<dbReference type="Gene3D" id="3.30.70.2740">
    <property type="match status" value="1"/>
</dbReference>
<evidence type="ECO:0000313" key="7">
    <source>
        <dbReference type="EMBL" id="KJE76037.1"/>
    </source>
</evidence>
<dbReference type="GeneID" id="78373285"/>
<dbReference type="EMBL" id="JXUW01000023">
    <property type="protein sequence ID" value="KJE76037.1"/>
    <property type="molecule type" value="Genomic_DNA"/>
</dbReference>
<evidence type="ECO:0000313" key="8">
    <source>
        <dbReference type="Proteomes" id="UP000032336"/>
    </source>
</evidence>
<dbReference type="SUPFAM" id="SSF56176">
    <property type="entry name" value="FAD-binding/transporter-associated domain-like"/>
    <property type="match status" value="1"/>
</dbReference>
<evidence type="ECO:0000256" key="4">
    <source>
        <dbReference type="ARBA" id="ARBA00023002"/>
    </source>
</evidence>
<proteinExistence type="predicted"/>
<dbReference type="AlphaFoldDB" id="A0A0D8FUV2"/>
<protein>
    <submittedName>
        <fullName evidence="7">Putative FAD-linked oxidoreductase</fullName>
        <ecNumber evidence="7">1.-.-.-</ecNumber>
    </submittedName>
</protein>
<dbReference type="eggNOG" id="COG0277">
    <property type="taxonomic scope" value="Bacteria"/>
</dbReference>
<feature type="region of interest" description="Disordered" evidence="5">
    <location>
        <begin position="465"/>
        <end position="487"/>
    </location>
</feature>
<dbReference type="InterPro" id="IPR016171">
    <property type="entry name" value="Vanillyl_alc_oxidase_C-sub2"/>
</dbReference>
<keyword evidence="4 7" id="KW-0560">Oxidoreductase</keyword>
<dbReference type="Gene3D" id="3.30.465.10">
    <property type="match status" value="1"/>
</dbReference>
<dbReference type="PROSITE" id="PS51387">
    <property type="entry name" value="FAD_PCMH"/>
    <property type="match status" value="1"/>
</dbReference>
<dbReference type="GO" id="GO:0071949">
    <property type="term" value="F:FAD binding"/>
    <property type="evidence" value="ECO:0007669"/>
    <property type="project" value="InterPro"/>
</dbReference>
<organism evidence="7 8">
    <name type="scientific">Ferrimicrobium acidiphilum DSM 19497</name>
    <dbReference type="NCBI Taxonomy" id="1121877"/>
    <lineage>
        <taxon>Bacteria</taxon>
        <taxon>Bacillati</taxon>
        <taxon>Actinomycetota</taxon>
        <taxon>Acidimicrobiia</taxon>
        <taxon>Acidimicrobiales</taxon>
        <taxon>Acidimicrobiaceae</taxon>
        <taxon>Ferrimicrobium</taxon>
    </lineage>
</organism>
<sequence length="487" mass="51838">MTISQIDILVERLRTVVGPTSLILDDVERGAYSCDGLTSHRAVPQIVVVPADREELVAAVRAVIDSNLPWVARGSGTGLSGGALPDEEGVLVVTTRLNNILEVDPFSQIAVVEPGVVNLDLSKAVLGYGLYFAPDPSSQIACSIGGNVAENSGGAHCFKYGFTTNHVLAVEVLLPTGELVWLGSEGMDGPGPDLRGVVIGSEGTLGIVTRVVCRLMPLPEIRRTLVAYFDSVDAAARAVSDVVARGITPAAIEMMDHLAIVACELATGAGLDTSAESCLLLELDGESDEVADEFQAVRKVMSLHGSLHVWEAMNEDERALMWLARKAAFAAAGRVAPAYIVQDGVVPRSALPRVLERIGRLSKESGLAILNVFHAGDGNLHPLVTYDPAIEGQEEMAEEVAAKILTLCLDEGGSLTGEHGIGVDKVCHMPDMFSDSDLDTFSRLRSAFDPKGLCNRGKLLPTPRLCGERPGRYQPHPLEQAGLGERW</sequence>
<dbReference type="Proteomes" id="UP000032336">
    <property type="component" value="Unassembled WGS sequence"/>
</dbReference>
<keyword evidence="3" id="KW-0274">FAD</keyword>
<dbReference type="InterPro" id="IPR051914">
    <property type="entry name" value="FAD-linked_OxidoTrans_Type4"/>
</dbReference>
<comment type="cofactor">
    <cofactor evidence="1">
        <name>FAD</name>
        <dbReference type="ChEBI" id="CHEBI:57692"/>
    </cofactor>
</comment>
<reference evidence="7 8" key="1">
    <citation type="submission" date="2015-01" db="EMBL/GenBank/DDBJ databases">
        <title>Draft genome of the acidophilic iron oxidizer Ferrimicrobium acidiphilum strain T23.</title>
        <authorList>
            <person name="Poehlein A."/>
            <person name="Eisen S."/>
            <person name="Schloemann M."/>
            <person name="Johnson B.D."/>
            <person name="Daniel R."/>
            <person name="Muehling M."/>
        </authorList>
    </citation>
    <scope>NUCLEOTIDE SEQUENCE [LARGE SCALE GENOMIC DNA]</scope>
    <source>
        <strain evidence="7 8">T23</strain>
    </source>
</reference>
<dbReference type="SUPFAM" id="SSF55103">
    <property type="entry name" value="FAD-linked oxidases, C-terminal domain"/>
    <property type="match status" value="1"/>
</dbReference>
<keyword evidence="8" id="KW-1185">Reference proteome</keyword>
<keyword evidence="2" id="KW-0285">Flavoprotein</keyword>
<name>A0A0D8FUV2_9ACTN</name>
<dbReference type="STRING" id="1121877.FEAC_22310"/>
<dbReference type="PANTHER" id="PTHR42934:SF1">
    <property type="entry name" value="GLYCOLATE OXIDASE SUBUNIT GLCD"/>
    <property type="match status" value="1"/>
</dbReference>
<dbReference type="InterPro" id="IPR016169">
    <property type="entry name" value="FAD-bd_PCMH_sub2"/>
</dbReference>
<dbReference type="EC" id="1.-.-.-" evidence="7"/>
<evidence type="ECO:0000259" key="6">
    <source>
        <dbReference type="PROSITE" id="PS51387"/>
    </source>
</evidence>
<accession>A0A0D8FUV2</accession>
<dbReference type="Gene3D" id="1.10.45.10">
    <property type="entry name" value="Vanillyl-alcohol Oxidase, Chain A, domain 4"/>
    <property type="match status" value="1"/>
</dbReference>
<dbReference type="InterPro" id="IPR016164">
    <property type="entry name" value="FAD-linked_Oxase-like_C"/>
</dbReference>
<evidence type="ECO:0000256" key="3">
    <source>
        <dbReference type="ARBA" id="ARBA00022827"/>
    </source>
</evidence>
<dbReference type="PATRIC" id="fig|1121877.4.peg.2485"/>
<dbReference type="InterPro" id="IPR036318">
    <property type="entry name" value="FAD-bd_PCMH-like_sf"/>
</dbReference>
<dbReference type="InterPro" id="IPR006094">
    <property type="entry name" value="Oxid_FAD_bind_N"/>
</dbReference>
<dbReference type="InterPro" id="IPR016166">
    <property type="entry name" value="FAD-bd_PCMH"/>
</dbReference>
<gene>
    <name evidence="7" type="ORF">FEAC_22310</name>
</gene>
<dbReference type="GO" id="GO:0016491">
    <property type="term" value="F:oxidoreductase activity"/>
    <property type="evidence" value="ECO:0007669"/>
    <property type="project" value="UniProtKB-KW"/>
</dbReference>
<dbReference type="Pfam" id="PF02913">
    <property type="entry name" value="FAD-oxidase_C"/>
    <property type="match status" value="1"/>
</dbReference>
<feature type="domain" description="FAD-binding PCMH-type" evidence="6">
    <location>
        <begin position="40"/>
        <end position="218"/>
    </location>
</feature>
<evidence type="ECO:0000256" key="1">
    <source>
        <dbReference type="ARBA" id="ARBA00001974"/>
    </source>
</evidence>
<comment type="caution">
    <text evidence="7">The sequence shown here is derived from an EMBL/GenBank/DDBJ whole genome shotgun (WGS) entry which is preliminary data.</text>
</comment>
<dbReference type="RefSeq" id="WP_201773896.1">
    <property type="nucleotide sequence ID" value="NZ_JQKF01000026.1"/>
</dbReference>
<dbReference type="InterPro" id="IPR004113">
    <property type="entry name" value="FAD-bd_oxidored_4_C"/>
</dbReference>
<evidence type="ECO:0000256" key="5">
    <source>
        <dbReference type="SAM" id="MobiDB-lite"/>
    </source>
</evidence>
<evidence type="ECO:0000256" key="2">
    <source>
        <dbReference type="ARBA" id="ARBA00022630"/>
    </source>
</evidence>